<dbReference type="PANTHER" id="PTHR42643">
    <property type="entry name" value="IONOTROPIC RECEPTOR 20A-RELATED"/>
    <property type="match status" value="1"/>
</dbReference>
<accession>A0AAN8GGF5</accession>
<dbReference type="InterPro" id="IPR019594">
    <property type="entry name" value="Glu/Gly-bd"/>
</dbReference>
<dbReference type="GO" id="GO:0050906">
    <property type="term" value="P:detection of stimulus involved in sensory perception"/>
    <property type="evidence" value="ECO:0007669"/>
    <property type="project" value="UniProtKB-ARBA"/>
</dbReference>
<dbReference type="Proteomes" id="UP001347796">
    <property type="component" value="Unassembled WGS sequence"/>
</dbReference>
<feature type="transmembrane region" description="Helical" evidence="12">
    <location>
        <begin position="401"/>
        <end position="419"/>
    </location>
</feature>
<evidence type="ECO:0000313" key="17">
    <source>
        <dbReference type="Proteomes" id="UP001347796"/>
    </source>
</evidence>
<keyword evidence="7 12" id="KW-0472">Membrane</keyword>
<keyword evidence="4 12" id="KW-0812">Transmembrane</keyword>
<keyword evidence="13" id="KW-0732">Signal</keyword>
<keyword evidence="9" id="KW-0325">Glycoprotein</keyword>
<keyword evidence="10" id="KW-1071">Ligand-gated ion channel</keyword>
<keyword evidence="6" id="KW-0406">Ion transport</keyword>
<evidence type="ECO:0000256" key="5">
    <source>
        <dbReference type="ARBA" id="ARBA00022989"/>
    </source>
</evidence>
<evidence type="ECO:0000256" key="3">
    <source>
        <dbReference type="ARBA" id="ARBA00022475"/>
    </source>
</evidence>
<evidence type="ECO:0000256" key="1">
    <source>
        <dbReference type="ARBA" id="ARBA00004651"/>
    </source>
</evidence>
<evidence type="ECO:0000313" key="16">
    <source>
        <dbReference type="EMBL" id="KAK6165914.1"/>
    </source>
</evidence>
<name>A0AAN8GGF5_PATCE</name>
<dbReference type="SMART" id="SM00918">
    <property type="entry name" value="Lig_chan-Glu_bd"/>
    <property type="match status" value="1"/>
</dbReference>
<evidence type="ECO:0000259" key="15">
    <source>
        <dbReference type="SMART" id="SM00918"/>
    </source>
</evidence>
<feature type="domain" description="Ionotropic glutamate receptor L-glutamate and glycine-binding" evidence="15">
    <location>
        <begin position="218"/>
        <end position="280"/>
    </location>
</feature>
<protein>
    <submittedName>
        <fullName evidence="16">Uncharacterized protein</fullName>
    </submittedName>
</protein>
<feature type="transmembrane region" description="Helical" evidence="12">
    <location>
        <begin position="337"/>
        <end position="355"/>
    </location>
</feature>
<evidence type="ECO:0000256" key="2">
    <source>
        <dbReference type="ARBA" id="ARBA00022448"/>
    </source>
</evidence>
<evidence type="ECO:0000259" key="14">
    <source>
        <dbReference type="SMART" id="SM00079"/>
    </source>
</evidence>
<evidence type="ECO:0000256" key="8">
    <source>
        <dbReference type="ARBA" id="ARBA00023170"/>
    </source>
</evidence>
<dbReference type="SUPFAM" id="SSF53850">
    <property type="entry name" value="Periplasmic binding protein-like II"/>
    <property type="match status" value="1"/>
</dbReference>
<keyword evidence="3" id="KW-1003">Cell membrane</keyword>
<gene>
    <name evidence="16" type="ORF">SNE40_022726</name>
</gene>
<dbReference type="Pfam" id="PF00060">
    <property type="entry name" value="Lig_chan"/>
    <property type="match status" value="1"/>
</dbReference>
<organism evidence="16 17">
    <name type="scientific">Patella caerulea</name>
    <name type="common">Rayed Mediterranean limpet</name>
    <dbReference type="NCBI Taxonomy" id="87958"/>
    <lineage>
        <taxon>Eukaryota</taxon>
        <taxon>Metazoa</taxon>
        <taxon>Spiralia</taxon>
        <taxon>Lophotrochozoa</taxon>
        <taxon>Mollusca</taxon>
        <taxon>Gastropoda</taxon>
        <taxon>Patellogastropoda</taxon>
        <taxon>Patelloidea</taxon>
        <taxon>Patellidae</taxon>
        <taxon>Patella</taxon>
    </lineage>
</organism>
<dbReference type="GO" id="GO:0005886">
    <property type="term" value="C:plasma membrane"/>
    <property type="evidence" value="ECO:0007669"/>
    <property type="project" value="UniProtKB-SubCell"/>
</dbReference>
<evidence type="ECO:0000256" key="13">
    <source>
        <dbReference type="SAM" id="SignalP"/>
    </source>
</evidence>
<sequence length="617" mass="70773">MKSCIFFLFLISRTLGSQPFFISKTIWSTQTIGFIKDIMEVLKWEEMIVIYNDGGTSMDLFIEDLLEMLDTLNIRIMIYKMEVSNLNTSLYQIHKAQFPSIQILYITTDNPETESHVMKTVNDFDFNSNKTTDFRVKSKWLLLTFPVVIKALDEILTDLCHVTVIHQSVDGCFGVSTLIKKENRSFWTPVPNFSRVQDIFPNVKFHFNGRRLLIGSLPYQLIRKKVINGTLVYSGWMVDFLEDMAADLNFTYEITEPRIGDWGVKTDNNTWDGLIGQVQRREIDILYAEYVITAERSQIMDFILPPIITSSLCIVYRNPGEEEETWSSFFKPFNTTVYIMLLVSFILLSFLYIATETFPLLDLFLEQNMEYPKSWQILFDILGCLFLQAGHIHPRTSKGRYLYASWLIFCVVFAAVYTANLTSSLLVKTPKTPFTSLGELVEQKTWGYGLLKNSAIQGMFENSTNEENRKVWEGIVKQNKTDPSVLSENIDDLIDKVLNGNFALIDVRVSKYTMSRNDCALSVIDDIVTTQQSSFAVPLNSPMKEDLDQYMIRRFEAGLNLDLYELKQSPICSNVYGQVKAFSMENIKGSFGILAIGLLVSLLGLLLECLLKFSKFP</sequence>
<evidence type="ECO:0000256" key="11">
    <source>
        <dbReference type="ARBA" id="ARBA00023303"/>
    </source>
</evidence>
<feature type="signal peptide" evidence="13">
    <location>
        <begin position="1"/>
        <end position="16"/>
    </location>
</feature>
<keyword evidence="11" id="KW-0407">Ion channel</keyword>
<feature type="domain" description="Ionotropic glutamate receptor C-terminal" evidence="14">
    <location>
        <begin position="211"/>
        <end position="573"/>
    </location>
</feature>
<evidence type="ECO:0000256" key="10">
    <source>
        <dbReference type="ARBA" id="ARBA00023286"/>
    </source>
</evidence>
<feature type="chain" id="PRO_5042830061" evidence="13">
    <location>
        <begin position="17"/>
        <end position="617"/>
    </location>
</feature>
<reference evidence="16 17" key="1">
    <citation type="submission" date="2024-01" db="EMBL/GenBank/DDBJ databases">
        <title>The genome of the rayed Mediterranean limpet Patella caerulea (Linnaeus, 1758).</title>
        <authorList>
            <person name="Anh-Thu Weber A."/>
            <person name="Halstead-Nussloch G."/>
        </authorList>
    </citation>
    <scope>NUCLEOTIDE SEQUENCE [LARGE SCALE GENOMIC DNA]</scope>
    <source>
        <strain evidence="16">AATW-2023a</strain>
        <tissue evidence="16">Whole specimen</tissue>
    </source>
</reference>
<keyword evidence="17" id="KW-1185">Reference proteome</keyword>
<evidence type="ECO:0000256" key="12">
    <source>
        <dbReference type="SAM" id="Phobius"/>
    </source>
</evidence>
<comment type="subcellular location">
    <subcellularLocation>
        <location evidence="1">Cell membrane</location>
        <topology evidence="1">Multi-pass membrane protein</topology>
    </subcellularLocation>
</comment>
<dbReference type="SMART" id="SM00079">
    <property type="entry name" value="PBPe"/>
    <property type="match status" value="1"/>
</dbReference>
<feature type="transmembrane region" description="Helical" evidence="12">
    <location>
        <begin position="591"/>
        <end position="611"/>
    </location>
</feature>
<comment type="caution">
    <text evidence="16">The sequence shown here is derived from an EMBL/GenBank/DDBJ whole genome shotgun (WGS) entry which is preliminary data.</text>
</comment>
<dbReference type="Gene3D" id="3.40.190.10">
    <property type="entry name" value="Periplasmic binding protein-like II"/>
    <property type="match status" value="2"/>
</dbReference>
<dbReference type="InterPro" id="IPR052192">
    <property type="entry name" value="Insect_Ionotropic_Sensory_Rcpt"/>
</dbReference>
<keyword evidence="5 12" id="KW-1133">Transmembrane helix</keyword>
<keyword evidence="2" id="KW-0813">Transport</keyword>
<evidence type="ECO:0000256" key="6">
    <source>
        <dbReference type="ARBA" id="ARBA00023065"/>
    </source>
</evidence>
<dbReference type="PANTHER" id="PTHR42643:SF30">
    <property type="entry name" value="IONOTROPIC RECEPTOR 40A-RELATED"/>
    <property type="match status" value="1"/>
</dbReference>
<proteinExistence type="predicted"/>
<dbReference type="EMBL" id="JAZGQO010000021">
    <property type="protein sequence ID" value="KAK6165914.1"/>
    <property type="molecule type" value="Genomic_DNA"/>
</dbReference>
<dbReference type="Pfam" id="PF10613">
    <property type="entry name" value="Lig_chan-Glu_bd"/>
    <property type="match status" value="1"/>
</dbReference>
<evidence type="ECO:0000256" key="4">
    <source>
        <dbReference type="ARBA" id="ARBA00022692"/>
    </source>
</evidence>
<dbReference type="GO" id="GO:0015276">
    <property type="term" value="F:ligand-gated monoatomic ion channel activity"/>
    <property type="evidence" value="ECO:0007669"/>
    <property type="project" value="InterPro"/>
</dbReference>
<feature type="transmembrane region" description="Helical" evidence="12">
    <location>
        <begin position="375"/>
        <end position="394"/>
    </location>
</feature>
<evidence type="ECO:0000256" key="7">
    <source>
        <dbReference type="ARBA" id="ARBA00023136"/>
    </source>
</evidence>
<evidence type="ECO:0000256" key="9">
    <source>
        <dbReference type="ARBA" id="ARBA00023180"/>
    </source>
</evidence>
<keyword evidence="8" id="KW-0675">Receptor</keyword>
<dbReference type="AlphaFoldDB" id="A0AAN8GGF5"/>
<dbReference type="InterPro" id="IPR001320">
    <property type="entry name" value="Iontro_rcpt_C"/>
</dbReference>